<name>A0A9P8G3L4_AURME</name>
<organism evidence="2 3">
    <name type="scientific">Aureobasidium melanogenum</name>
    <name type="common">Aureobasidium pullulans var. melanogenum</name>
    <dbReference type="NCBI Taxonomy" id="46634"/>
    <lineage>
        <taxon>Eukaryota</taxon>
        <taxon>Fungi</taxon>
        <taxon>Dikarya</taxon>
        <taxon>Ascomycota</taxon>
        <taxon>Pezizomycotina</taxon>
        <taxon>Dothideomycetes</taxon>
        <taxon>Dothideomycetidae</taxon>
        <taxon>Dothideales</taxon>
        <taxon>Saccotheciaceae</taxon>
        <taxon>Aureobasidium</taxon>
    </lineage>
</organism>
<comment type="caution">
    <text evidence="2">The sequence shown here is derived from an EMBL/GenBank/DDBJ whole genome shotgun (WGS) entry which is preliminary data.</text>
</comment>
<feature type="compositionally biased region" description="Polar residues" evidence="1">
    <location>
        <begin position="142"/>
        <end position="163"/>
    </location>
</feature>
<dbReference type="Proteomes" id="UP000729357">
    <property type="component" value="Unassembled WGS sequence"/>
</dbReference>
<proteinExistence type="predicted"/>
<sequence length="199" mass="22254">MTNKATTLTIYTDDDACIVDSVHKKDHTPHAIYQSIAVESPQESLLGLTSMLNEHILTCKLNAALLCGDFRSYMRPARLQKLAFMMDGCCQQIRHMDVSSPAMASRYQAMQDAREALDSADAALSVLESHISQCLRETRQTELQFPTPVSQTDSTSHTQQPREQSVLEPSRESNAQVNTMSQWTDFLDDELCPLSPDSQ</sequence>
<evidence type="ECO:0000313" key="3">
    <source>
        <dbReference type="Proteomes" id="UP000729357"/>
    </source>
</evidence>
<feature type="region of interest" description="Disordered" evidence="1">
    <location>
        <begin position="142"/>
        <end position="176"/>
    </location>
</feature>
<keyword evidence="3" id="KW-1185">Reference proteome</keyword>
<dbReference type="AlphaFoldDB" id="A0A9P8G3L4"/>
<reference evidence="2" key="1">
    <citation type="journal article" date="2021" name="J Fungi (Basel)">
        <title>Virulence traits and population genomics of the black yeast Aureobasidium melanogenum.</title>
        <authorList>
            <person name="Cernosa A."/>
            <person name="Sun X."/>
            <person name="Gostincar C."/>
            <person name="Fang C."/>
            <person name="Gunde-Cimerman N."/>
            <person name="Song Z."/>
        </authorList>
    </citation>
    <scope>NUCLEOTIDE SEQUENCE</scope>
    <source>
        <strain evidence="2">EXF-9298</strain>
    </source>
</reference>
<accession>A0A9P8G3L4</accession>
<protein>
    <submittedName>
        <fullName evidence="2">Uncharacterized protein</fullName>
    </submittedName>
</protein>
<feature type="non-terminal residue" evidence="2">
    <location>
        <position position="1"/>
    </location>
</feature>
<evidence type="ECO:0000256" key="1">
    <source>
        <dbReference type="SAM" id="MobiDB-lite"/>
    </source>
</evidence>
<gene>
    <name evidence="2" type="ORF">KCU98_g1323</name>
</gene>
<evidence type="ECO:0000313" key="2">
    <source>
        <dbReference type="EMBL" id="KAG9990188.1"/>
    </source>
</evidence>
<dbReference type="EMBL" id="JAHFXS010000043">
    <property type="protein sequence ID" value="KAG9990188.1"/>
    <property type="molecule type" value="Genomic_DNA"/>
</dbReference>
<reference evidence="2" key="2">
    <citation type="submission" date="2021-08" db="EMBL/GenBank/DDBJ databases">
        <authorList>
            <person name="Gostincar C."/>
            <person name="Sun X."/>
            <person name="Song Z."/>
            <person name="Gunde-Cimerman N."/>
        </authorList>
    </citation>
    <scope>NUCLEOTIDE SEQUENCE</scope>
    <source>
        <strain evidence="2">EXF-9298</strain>
    </source>
</reference>